<evidence type="ECO:0000313" key="3">
    <source>
        <dbReference type="Proteomes" id="UP000228497"/>
    </source>
</evidence>
<evidence type="ECO:0000313" key="2">
    <source>
        <dbReference type="EMBL" id="PIV86906.1"/>
    </source>
</evidence>
<protein>
    <recommendedName>
        <fullName evidence="1">PD-(D/E)XK endonuclease-like domain-containing protein</fullName>
    </recommendedName>
</protein>
<sequence length="270" mass="30657">MPDVETKPHLSPSQLGMFFRCAEQYRRRYICGEKVPPGIALVIGSSVHKCVEADMRSKLETKELLKDKEIKSKAHDFATTELAGELFLTDDEQSDEKKLKKAVEKMVITLAVCHHKELAPKIEPNKVEEAVRLRLTNYPFDIEARLDLRDSLGVIHDLKTAGRSPSQQEADTNTGLTIYHWASSIIGPPHVDTVVLDALIKTKKPKIVTLNSTRSEEDYKVILRKAVQAWESIQKQVFTPCEPGHWLCNPKYCGYYPTCKYVSQTHRPKT</sequence>
<organism evidence="2 3">
    <name type="scientific">Candidatus Kaiserbacteria bacterium CG17_big_fil_post_rev_8_21_14_2_50_51_7</name>
    <dbReference type="NCBI Taxonomy" id="1974613"/>
    <lineage>
        <taxon>Bacteria</taxon>
        <taxon>Candidatus Kaiseribacteriota</taxon>
    </lineage>
</organism>
<gene>
    <name evidence="2" type="ORF">COW49_02715</name>
</gene>
<dbReference type="Proteomes" id="UP000228497">
    <property type="component" value="Unassembled WGS sequence"/>
</dbReference>
<accession>A0A2M7FCD1</accession>
<dbReference type="Pfam" id="PF12705">
    <property type="entry name" value="PDDEXK_1"/>
    <property type="match status" value="1"/>
</dbReference>
<dbReference type="InterPro" id="IPR011604">
    <property type="entry name" value="PDDEXK-like_dom_sf"/>
</dbReference>
<dbReference type="Gene3D" id="3.90.320.10">
    <property type="match status" value="1"/>
</dbReference>
<dbReference type="InterPro" id="IPR038726">
    <property type="entry name" value="PDDEXK_AddAB-type"/>
</dbReference>
<feature type="domain" description="PD-(D/E)XK endonuclease-like" evidence="1">
    <location>
        <begin position="9"/>
        <end position="260"/>
    </location>
</feature>
<dbReference type="EMBL" id="PFFD01000121">
    <property type="protein sequence ID" value="PIV86906.1"/>
    <property type="molecule type" value="Genomic_DNA"/>
</dbReference>
<comment type="caution">
    <text evidence="2">The sequence shown here is derived from an EMBL/GenBank/DDBJ whole genome shotgun (WGS) entry which is preliminary data.</text>
</comment>
<evidence type="ECO:0000259" key="1">
    <source>
        <dbReference type="Pfam" id="PF12705"/>
    </source>
</evidence>
<reference evidence="3" key="1">
    <citation type="submission" date="2017-09" db="EMBL/GenBank/DDBJ databases">
        <title>Depth-based differentiation of microbial function through sediment-hosted aquifers and enrichment of novel symbionts in the deep terrestrial subsurface.</title>
        <authorList>
            <person name="Probst A.J."/>
            <person name="Ladd B."/>
            <person name="Jarett J.K."/>
            <person name="Geller-Mcgrath D.E."/>
            <person name="Sieber C.M.K."/>
            <person name="Emerson J.B."/>
            <person name="Anantharaman K."/>
            <person name="Thomas B.C."/>
            <person name="Malmstrom R."/>
            <person name="Stieglmeier M."/>
            <person name="Klingl A."/>
            <person name="Woyke T."/>
            <person name="Ryan C.M."/>
            <person name="Banfield J.F."/>
        </authorList>
    </citation>
    <scope>NUCLEOTIDE SEQUENCE [LARGE SCALE GENOMIC DNA]</scope>
</reference>
<proteinExistence type="predicted"/>
<name>A0A2M7FCD1_9BACT</name>
<dbReference type="AlphaFoldDB" id="A0A2M7FCD1"/>